<evidence type="ECO:0000313" key="1">
    <source>
        <dbReference type="EMBL" id="OMD39873.1"/>
    </source>
</evidence>
<dbReference type="OrthoDB" id="510867at2"/>
<accession>A0A1R0XXQ3</accession>
<evidence type="ECO:0000313" key="2">
    <source>
        <dbReference type="Proteomes" id="UP000187439"/>
    </source>
</evidence>
<name>A0A1R0XXQ3_9BACL</name>
<reference evidence="1 2" key="1">
    <citation type="submission" date="2016-10" db="EMBL/GenBank/DDBJ databases">
        <title>Paenibacillus species isolates.</title>
        <authorList>
            <person name="Beno S.M."/>
        </authorList>
    </citation>
    <scope>NUCLEOTIDE SEQUENCE [LARGE SCALE GENOMIC DNA]</scope>
    <source>
        <strain evidence="1 2">FSL H7-0710</strain>
    </source>
</reference>
<gene>
    <name evidence="1" type="ORF">BSK52_14980</name>
</gene>
<dbReference type="AlphaFoldDB" id="A0A1R0XXQ3"/>
<dbReference type="EMBL" id="MPTC01000012">
    <property type="protein sequence ID" value="OMD39873.1"/>
    <property type="molecule type" value="Genomic_DNA"/>
</dbReference>
<proteinExistence type="predicted"/>
<dbReference type="Proteomes" id="UP000187439">
    <property type="component" value="Unassembled WGS sequence"/>
</dbReference>
<comment type="caution">
    <text evidence="1">The sequence shown here is derived from an EMBL/GenBank/DDBJ whole genome shotgun (WGS) entry which is preliminary data.</text>
</comment>
<organism evidence="1 2">
    <name type="scientific">Paenibacillus odorifer</name>
    <dbReference type="NCBI Taxonomy" id="189426"/>
    <lineage>
        <taxon>Bacteria</taxon>
        <taxon>Bacillati</taxon>
        <taxon>Bacillota</taxon>
        <taxon>Bacilli</taxon>
        <taxon>Bacillales</taxon>
        <taxon>Paenibacillaceae</taxon>
        <taxon>Paenibacillus</taxon>
    </lineage>
</organism>
<protein>
    <submittedName>
        <fullName evidence="1">Uncharacterized protein</fullName>
    </submittedName>
</protein>
<sequence length="174" mass="20528">MLYHYYDKATGPFQNLSDLPPQEAEQILNDLRHQNRSFASKRSQDYLEIRRSLEAKARELFIQKGGKPSRAYPHYMTLGECPWLLDWYPEAKSLQLSVDQFNAEGISFTYGDLFPTMRYKDGKPYRNQVYTKDEIVRVIEQFGMPQEWNTSGDKGPERYIEAQIWDDKPINIFT</sequence>